<dbReference type="OrthoDB" id="1923844at2759"/>
<sequence>MLLAEPDRIIVCPGVYDGISARLALRAGFDALYMTGAGTSMSRIGMADLGLATATEMKENAEMISGLDPSIPVIADADTGYGAAINVARTVAGYIRAGVAGLHLEDQVVTKRCGHLAGKELVSKEEYLTRIRAAVKTRERMGSDIVIIARTDALASLGLDEAISRLTAAVDAGADVAFLEAITKREEVKALKEAFKERGTPLMYGMVQGSKALKMTPAEAKDLGFKIIIYAALCLAPMYMAITQALEVLKASGDCEKYDPEVKPHDMFDACGMQELLSFDLEVSSVARKGAL</sequence>
<evidence type="ECO:0000313" key="3">
    <source>
        <dbReference type="Proteomes" id="UP000054342"/>
    </source>
</evidence>
<dbReference type="PROSITE" id="PS00161">
    <property type="entry name" value="ISOCITRATE_LYASE"/>
    <property type="match status" value="1"/>
</dbReference>
<evidence type="ECO:0000313" key="2">
    <source>
        <dbReference type="EMBL" id="KIW59054.1"/>
    </source>
</evidence>
<dbReference type="Pfam" id="PF13714">
    <property type="entry name" value="PEP_mutase"/>
    <property type="match status" value="1"/>
</dbReference>
<name>A0A0D2FG44_9EURO</name>
<organism evidence="2 3">
    <name type="scientific">Exophiala xenobiotica</name>
    <dbReference type="NCBI Taxonomy" id="348802"/>
    <lineage>
        <taxon>Eukaryota</taxon>
        <taxon>Fungi</taxon>
        <taxon>Dikarya</taxon>
        <taxon>Ascomycota</taxon>
        <taxon>Pezizomycotina</taxon>
        <taxon>Eurotiomycetes</taxon>
        <taxon>Chaetothyriomycetidae</taxon>
        <taxon>Chaetothyriales</taxon>
        <taxon>Herpotrichiellaceae</taxon>
        <taxon>Exophiala</taxon>
    </lineage>
</organism>
<dbReference type="InterPro" id="IPR018523">
    <property type="entry name" value="Isocitrate_lyase_ph_CS"/>
</dbReference>
<comment type="catalytic activity">
    <reaction evidence="1">
        <text>(2S,3R)-3-hydroxybutane-1,2,3-tricarboxylate = pyruvate + succinate</text>
        <dbReference type="Rhea" id="RHEA:16809"/>
        <dbReference type="ChEBI" id="CHEBI:15361"/>
        <dbReference type="ChEBI" id="CHEBI:30031"/>
        <dbReference type="ChEBI" id="CHEBI:57429"/>
        <dbReference type="EC" id="4.1.3.30"/>
    </reaction>
</comment>
<accession>A0A0D2FG44</accession>
<dbReference type="Gene3D" id="3.20.20.60">
    <property type="entry name" value="Phosphoenolpyruvate-binding domains"/>
    <property type="match status" value="1"/>
</dbReference>
<evidence type="ECO:0000256" key="1">
    <source>
        <dbReference type="ARBA" id="ARBA00001050"/>
    </source>
</evidence>
<dbReference type="EMBL" id="KN847318">
    <property type="protein sequence ID" value="KIW59054.1"/>
    <property type="molecule type" value="Genomic_DNA"/>
</dbReference>
<proteinExistence type="predicted"/>
<dbReference type="HOGENOM" id="CLU_027389_3_0_1"/>
<dbReference type="InterPro" id="IPR015813">
    <property type="entry name" value="Pyrv/PenolPyrv_kinase-like_dom"/>
</dbReference>
<dbReference type="AlphaFoldDB" id="A0A0D2FG44"/>
<dbReference type="CDD" id="cd00377">
    <property type="entry name" value="ICL_PEPM"/>
    <property type="match status" value="1"/>
</dbReference>
<dbReference type="Proteomes" id="UP000054342">
    <property type="component" value="Unassembled WGS sequence"/>
</dbReference>
<dbReference type="GeneID" id="25325443"/>
<gene>
    <name evidence="2" type="ORF">PV05_03535</name>
</gene>
<dbReference type="PANTHER" id="PTHR42905">
    <property type="entry name" value="PHOSPHOENOLPYRUVATE CARBOXYLASE"/>
    <property type="match status" value="1"/>
</dbReference>
<dbReference type="InterPro" id="IPR040442">
    <property type="entry name" value="Pyrv_kinase-like_dom_sf"/>
</dbReference>
<dbReference type="RefSeq" id="XP_013319638.1">
    <property type="nucleotide sequence ID" value="XM_013464184.1"/>
</dbReference>
<reference evidence="2 3" key="1">
    <citation type="submission" date="2015-01" db="EMBL/GenBank/DDBJ databases">
        <title>The Genome Sequence of Exophiala xenobiotica CBS118157.</title>
        <authorList>
            <consortium name="The Broad Institute Genomics Platform"/>
            <person name="Cuomo C."/>
            <person name="de Hoog S."/>
            <person name="Gorbushina A."/>
            <person name="Stielow B."/>
            <person name="Teixiera M."/>
            <person name="Abouelleil A."/>
            <person name="Chapman S.B."/>
            <person name="Priest M."/>
            <person name="Young S.K."/>
            <person name="Wortman J."/>
            <person name="Nusbaum C."/>
            <person name="Birren B."/>
        </authorList>
    </citation>
    <scope>NUCLEOTIDE SEQUENCE [LARGE SCALE GENOMIC DNA]</scope>
    <source>
        <strain evidence="2 3">CBS 118157</strain>
    </source>
</reference>
<dbReference type="InterPro" id="IPR039556">
    <property type="entry name" value="ICL/PEPM"/>
</dbReference>
<dbReference type="STRING" id="348802.A0A0D2FG44"/>
<dbReference type="GO" id="GO:0046421">
    <property type="term" value="F:methylisocitrate lyase activity"/>
    <property type="evidence" value="ECO:0007669"/>
    <property type="project" value="UniProtKB-EC"/>
</dbReference>
<keyword evidence="3" id="KW-1185">Reference proteome</keyword>
<protein>
    <submittedName>
        <fullName evidence="2">Uncharacterized protein</fullName>
    </submittedName>
</protein>
<dbReference type="PANTHER" id="PTHR42905:SF2">
    <property type="entry name" value="PHOSPHOENOLPYRUVATE CARBOXYLASE FAMILY PROTEIN"/>
    <property type="match status" value="1"/>
</dbReference>
<dbReference type="SUPFAM" id="SSF51621">
    <property type="entry name" value="Phosphoenolpyruvate/pyruvate domain"/>
    <property type="match status" value="1"/>
</dbReference>